<dbReference type="PANTHER" id="PTHR10625">
    <property type="entry name" value="HISTONE DEACETYLASE HDAC1-RELATED"/>
    <property type="match status" value="1"/>
</dbReference>
<dbReference type="PANTHER" id="PTHR10625:SF25">
    <property type="entry name" value="HISTONE DEACETYLASE 18-RELATED"/>
    <property type="match status" value="1"/>
</dbReference>
<evidence type="ECO:0000313" key="5">
    <source>
        <dbReference type="Proteomes" id="UP000790787"/>
    </source>
</evidence>
<proteinExistence type="predicted"/>
<dbReference type="AlphaFoldDB" id="A0A1S3XTC7"/>
<evidence type="ECO:0000256" key="1">
    <source>
        <dbReference type="ARBA" id="ARBA00001947"/>
    </source>
</evidence>
<dbReference type="STRING" id="4097.A0A1S3XTC7"/>
<dbReference type="Pfam" id="PF00850">
    <property type="entry name" value="Hist_deacetyl"/>
    <property type="match status" value="1"/>
</dbReference>
<dbReference type="PaxDb" id="4097-A0A1S3XTC7"/>
<dbReference type="GeneID" id="107768513"/>
<dbReference type="InterPro" id="IPR037138">
    <property type="entry name" value="His_deacetylse_dom_sf"/>
</dbReference>
<dbReference type="SMR" id="A0A1S3XTC7"/>
<dbReference type="PRINTS" id="PR01270">
    <property type="entry name" value="HDASUPER"/>
</dbReference>
<reference evidence="6 7" key="2">
    <citation type="submission" date="2025-04" db="UniProtKB">
        <authorList>
            <consortium name="RefSeq"/>
        </authorList>
    </citation>
    <scope>IDENTIFICATION</scope>
</reference>
<evidence type="ECO:0000313" key="6">
    <source>
        <dbReference type="RefSeq" id="XP_016443129.1"/>
    </source>
</evidence>
<dbReference type="OMA" id="AYCLARP"/>
<keyword evidence="2" id="KW-0678">Repressor</keyword>
<dbReference type="InterPro" id="IPR000286">
    <property type="entry name" value="HDACs"/>
</dbReference>
<keyword evidence="5" id="KW-1185">Reference proteome</keyword>
<dbReference type="InterPro" id="IPR023801">
    <property type="entry name" value="His_deacetylse_dom"/>
</dbReference>
<feature type="domain" description="Histone deacetylase" evidence="4">
    <location>
        <begin position="34"/>
        <end position="304"/>
    </location>
</feature>
<dbReference type="SUPFAM" id="SSF52768">
    <property type="entry name" value="Arginase/deacetylase"/>
    <property type="match status" value="1"/>
</dbReference>
<dbReference type="GO" id="GO:0000118">
    <property type="term" value="C:histone deacetylase complex"/>
    <property type="evidence" value="ECO:0000318"/>
    <property type="project" value="GO_Central"/>
</dbReference>
<dbReference type="KEGG" id="nta:107768513"/>
<evidence type="ECO:0000256" key="3">
    <source>
        <dbReference type="ARBA" id="ARBA00022853"/>
    </source>
</evidence>
<dbReference type="Gene3D" id="3.40.800.20">
    <property type="entry name" value="Histone deacetylase domain"/>
    <property type="match status" value="1"/>
</dbReference>
<accession>A0A1S3XTC7</accession>
<dbReference type="RefSeq" id="XP_016443130.1">
    <property type="nucleotide sequence ID" value="XM_016587644.1"/>
</dbReference>
<name>A0A1S3XTC7_TOBAC</name>
<reference key="1">
    <citation type="journal article" date="2014" name="Nat. Commun.">
        <title>The tobacco genome sequence and its comparison with those of tomato and potato.</title>
        <authorList>
            <person name="Sierro N."/>
            <person name="Battey J.N."/>
            <person name="Ouadi S."/>
            <person name="Bakaher N."/>
            <person name="Bovet L."/>
            <person name="Willig A."/>
            <person name="Goepfert S."/>
            <person name="Peitsch M.C."/>
            <person name="Ivanov N.V."/>
        </authorList>
    </citation>
    <scope>NUCLEOTIDE SEQUENCE [LARGE SCALE GENOMIC DNA]</scope>
    <source>
        <strain>cv. TN90</strain>
    </source>
</reference>
<dbReference type="GO" id="GO:0004407">
    <property type="term" value="F:histone deacetylase activity"/>
    <property type="evidence" value="ECO:0000318"/>
    <property type="project" value="GO_Central"/>
</dbReference>
<dbReference type="GO" id="GO:0040029">
    <property type="term" value="P:epigenetic regulation of gene expression"/>
    <property type="evidence" value="ECO:0000318"/>
    <property type="project" value="GO_Central"/>
</dbReference>
<dbReference type="GO" id="GO:0005737">
    <property type="term" value="C:cytoplasm"/>
    <property type="evidence" value="ECO:0000318"/>
    <property type="project" value="GO_Central"/>
</dbReference>
<dbReference type="Proteomes" id="UP000790787">
    <property type="component" value="Chromosome 20"/>
</dbReference>
<sequence length="366" mass="41259">MGVNTNIEESRDRRVGLIYDEGMCKHSCTDDNRHPESPNRIRAIWKKLQYSGVTNRCLILNAKEARDKDIELVHTKGHINLIKQISSEKFSRRKRTLEEFNSIYFNEGSSEAAYLAAGSVIEVAEKVAEGELDSAFAIVRPPGHHAEEDEPMGFCLFNNVGIATSYLLDERVDLGIKKILIVDWDVHHGNGTQKMFWKDPRVLFFSVHRHESGSFYPDGEDGSHVMIGEGPGAGYNINVPWENAGCDDADYLAVWDNILVPIAKEFCPDLIMISAGFDAAIGDPLGECCVTPYGYSMMLHKVRDELSAFWPTLAEKLPKKVTMKRNPYIQEAMLVQTRSQCKQEVSSGRKIVRWTTKHFSNTTGEQ</sequence>
<comment type="cofactor">
    <cofactor evidence="1">
        <name>Zn(2+)</name>
        <dbReference type="ChEBI" id="CHEBI:29105"/>
    </cofactor>
</comment>
<dbReference type="OrthoDB" id="424012at2759"/>
<protein>
    <submittedName>
        <fullName evidence="6 7">Histone deacetylase 5-like isoform X1</fullName>
    </submittedName>
</protein>
<evidence type="ECO:0000259" key="4">
    <source>
        <dbReference type="Pfam" id="PF00850"/>
    </source>
</evidence>
<evidence type="ECO:0000313" key="7">
    <source>
        <dbReference type="RefSeq" id="XP_016443130.1"/>
    </source>
</evidence>
<evidence type="ECO:0000256" key="2">
    <source>
        <dbReference type="ARBA" id="ARBA00022491"/>
    </source>
</evidence>
<gene>
    <name evidence="6 7" type="primary">LOC107768513</name>
</gene>
<dbReference type="RefSeq" id="XP_016443129.1">
    <property type="nucleotide sequence ID" value="XM_016587643.1"/>
</dbReference>
<dbReference type="InterPro" id="IPR023696">
    <property type="entry name" value="Ureohydrolase_dom_sf"/>
</dbReference>
<keyword evidence="3" id="KW-0156">Chromatin regulator</keyword>
<organism evidence="7">
    <name type="scientific">Nicotiana tabacum</name>
    <name type="common">Common tobacco</name>
    <dbReference type="NCBI Taxonomy" id="4097"/>
    <lineage>
        <taxon>Eukaryota</taxon>
        <taxon>Viridiplantae</taxon>
        <taxon>Streptophyta</taxon>
        <taxon>Embryophyta</taxon>
        <taxon>Tracheophyta</taxon>
        <taxon>Spermatophyta</taxon>
        <taxon>Magnoliopsida</taxon>
        <taxon>eudicotyledons</taxon>
        <taxon>Gunneridae</taxon>
        <taxon>Pentapetalae</taxon>
        <taxon>asterids</taxon>
        <taxon>lamiids</taxon>
        <taxon>Solanales</taxon>
        <taxon>Solanaceae</taxon>
        <taxon>Nicotianoideae</taxon>
        <taxon>Nicotianeae</taxon>
        <taxon>Nicotiana</taxon>
    </lineage>
</organism>